<dbReference type="AlphaFoldDB" id="A0A2S4UQS1"/>
<feature type="compositionally biased region" description="Basic residues" evidence="1">
    <location>
        <begin position="68"/>
        <end position="77"/>
    </location>
</feature>
<protein>
    <submittedName>
        <fullName evidence="2">Uncharacterized protein</fullName>
    </submittedName>
</protein>
<dbReference type="Proteomes" id="UP000238274">
    <property type="component" value="Unassembled WGS sequence"/>
</dbReference>
<proteinExistence type="predicted"/>
<feature type="compositionally biased region" description="Polar residues" evidence="1">
    <location>
        <begin position="15"/>
        <end position="25"/>
    </location>
</feature>
<dbReference type="EMBL" id="PKSM01000268">
    <property type="protein sequence ID" value="POV99665.1"/>
    <property type="molecule type" value="Genomic_DNA"/>
</dbReference>
<comment type="caution">
    <text evidence="2">The sequence shown here is derived from an EMBL/GenBank/DDBJ whole genome shotgun (WGS) entry which is preliminary data.</text>
</comment>
<feature type="region of interest" description="Disordered" evidence="1">
    <location>
        <begin position="1"/>
        <end position="77"/>
    </location>
</feature>
<dbReference type="VEuPathDB" id="FungiDB:PSHT_13519"/>
<gene>
    <name evidence="2" type="ORF">PSHT_13519</name>
</gene>
<evidence type="ECO:0000313" key="3">
    <source>
        <dbReference type="Proteomes" id="UP000238274"/>
    </source>
</evidence>
<keyword evidence="3" id="KW-1185">Reference proteome</keyword>
<reference evidence="3" key="2">
    <citation type="journal article" date="2018" name="BMC Genomics">
        <title>Genomic insights into host adaptation between the wheat stripe rust pathogen (Puccinia striiformis f. sp. tritici) and the barley stripe rust pathogen (Puccinia striiformis f. sp. hordei).</title>
        <authorList>
            <person name="Xia C."/>
            <person name="Wang M."/>
            <person name="Yin C."/>
            <person name="Cornejo O.E."/>
            <person name="Hulbert S.H."/>
            <person name="Chen X."/>
        </authorList>
    </citation>
    <scope>NUCLEOTIDE SEQUENCE [LARGE SCALE GENOMIC DNA]</scope>
    <source>
        <strain evidence="3">93TX-2</strain>
    </source>
</reference>
<organism evidence="2 3">
    <name type="scientific">Puccinia striiformis</name>
    <dbReference type="NCBI Taxonomy" id="27350"/>
    <lineage>
        <taxon>Eukaryota</taxon>
        <taxon>Fungi</taxon>
        <taxon>Dikarya</taxon>
        <taxon>Basidiomycota</taxon>
        <taxon>Pucciniomycotina</taxon>
        <taxon>Pucciniomycetes</taxon>
        <taxon>Pucciniales</taxon>
        <taxon>Pucciniaceae</taxon>
        <taxon>Puccinia</taxon>
    </lineage>
</organism>
<reference evidence="3" key="3">
    <citation type="journal article" date="2018" name="Mol. Plant Microbe Interact.">
        <title>Genome sequence resources for the wheat stripe rust pathogen (Puccinia striiformis f. sp. tritici) and the barley stripe rust pathogen (Puccinia striiformis f. sp. hordei).</title>
        <authorList>
            <person name="Xia C."/>
            <person name="Wang M."/>
            <person name="Yin C."/>
            <person name="Cornejo O.E."/>
            <person name="Hulbert S.H."/>
            <person name="Chen X."/>
        </authorList>
    </citation>
    <scope>NUCLEOTIDE SEQUENCE [LARGE SCALE GENOMIC DNA]</scope>
    <source>
        <strain evidence="3">93TX-2</strain>
    </source>
</reference>
<accession>A0A2S4UQS1</accession>
<reference evidence="2 3" key="1">
    <citation type="submission" date="2017-12" db="EMBL/GenBank/DDBJ databases">
        <title>Gene loss provides genomic basis for host adaptation in cereal stripe rust fungi.</title>
        <authorList>
            <person name="Xia C."/>
        </authorList>
    </citation>
    <scope>NUCLEOTIDE SEQUENCE [LARGE SCALE GENOMIC DNA]</scope>
    <source>
        <strain evidence="2 3">93TX-2</strain>
    </source>
</reference>
<name>A0A2S4UQS1_9BASI</name>
<evidence type="ECO:0000256" key="1">
    <source>
        <dbReference type="SAM" id="MobiDB-lite"/>
    </source>
</evidence>
<evidence type="ECO:0000313" key="2">
    <source>
        <dbReference type="EMBL" id="POV99665.1"/>
    </source>
</evidence>
<sequence length="77" mass="8945">MGANKKKRNFAAVDNSVQSKTSKMNESADPTKERLPHIMPRSCPTRRNGLVKTLPQFFSEPKTNSQQRARKERMHRY</sequence>